<dbReference type="GeneID" id="20818959"/>
<dbReference type="EMBL" id="KI913208">
    <property type="protein sequence ID" value="ETV66661.1"/>
    <property type="molecule type" value="Genomic_DNA"/>
</dbReference>
<gene>
    <name evidence="1" type="ORF">H257_16963</name>
</gene>
<name>W4FIK7_APHAT</name>
<dbReference type="AlphaFoldDB" id="W4FIK7"/>
<sequence length="167" mass="18836">MLHGDHATMMGLISTDPRVAFMYDFIGYLVRNAGPSGMCPAVWSEFVRDMSFTSVAPNGLLHDPHLDKIATVWGEVYNSSLAAVVASCGYMRKDNFMLFLNHYMTTLNKRRIQAVIKESASQDSIKRQQWRTINQYIHALQQDIRHHANEPQCTATTPCKLCSPSQA</sequence>
<organism evidence="1">
    <name type="scientific">Aphanomyces astaci</name>
    <name type="common">Crayfish plague agent</name>
    <dbReference type="NCBI Taxonomy" id="112090"/>
    <lineage>
        <taxon>Eukaryota</taxon>
        <taxon>Sar</taxon>
        <taxon>Stramenopiles</taxon>
        <taxon>Oomycota</taxon>
        <taxon>Saprolegniomycetes</taxon>
        <taxon>Saprolegniales</taxon>
        <taxon>Verrucalvaceae</taxon>
        <taxon>Aphanomyces</taxon>
    </lineage>
</organism>
<protein>
    <submittedName>
        <fullName evidence="1">Uncharacterized protein</fullName>
    </submittedName>
</protein>
<reference evidence="1" key="1">
    <citation type="submission" date="2013-12" db="EMBL/GenBank/DDBJ databases">
        <title>The Genome Sequence of Aphanomyces astaci APO3.</title>
        <authorList>
            <consortium name="The Broad Institute Genomics Platform"/>
            <person name="Russ C."/>
            <person name="Tyler B."/>
            <person name="van West P."/>
            <person name="Dieguez-Uribeondo J."/>
            <person name="Young S.K."/>
            <person name="Zeng Q."/>
            <person name="Gargeya S."/>
            <person name="Fitzgerald M."/>
            <person name="Abouelleil A."/>
            <person name="Alvarado L."/>
            <person name="Chapman S.B."/>
            <person name="Gainer-Dewar J."/>
            <person name="Goldberg J."/>
            <person name="Griggs A."/>
            <person name="Gujja S."/>
            <person name="Hansen M."/>
            <person name="Howarth C."/>
            <person name="Imamovic A."/>
            <person name="Ireland A."/>
            <person name="Larimer J."/>
            <person name="McCowan C."/>
            <person name="Murphy C."/>
            <person name="Pearson M."/>
            <person name="Poon T.W."/>
            <person name="Priest M."/>
            <person name="Roberts A."/>
            <person name="Saif S."/>
            <person name="Shea T."/>
            <person name="Sykes S."/>
            <person name="Wortman J."/>
            <person name="Nusbaum C."/>
            <person name="Birren B."/>
        </authorList>
    </citation>
    <scope>NUCLEOTIDE SEQUENCE [LARGE SCALE GENOMIC DNA]</scope>
    <source>
        <strain evidence="1">APO3</strain>
    </source>
</reference>
<dbReference type="RefSeq" id="XP_009843889.1">
    <property type="nucleotide sequence ID" value="XM_009845587.1"/>
</dbReference>
<dbReference type="VEuPathDB" id="FungiDB:H257_16963"/>
<evidence type="ECO:0000313" key="1">
    <source>
        <dbReference type="EMBL" id="ETV66661.1"/>
    </source>
</evidence>
<proteinExistence type="predicted"/>
<accession>W4FIK7</accession>